<dbReference type="GO" id="GO:0003677">
    <property type="term" value="F:DNA binding"/>
    <property type="evidence" value="ECO:0007669"/>
    <property type="project" value="UniProtKB-UniRule"/>
</dbReference>
<dbReference type="Proteomes" id="UP000095544">
    <property type="component" value="Unassembled WGS sequence"/>
</dbReference>
<comment type="similarity">
    <text evidence="2">Belongs to the 'phage' integrase family.</text>
</comment>
<comment type="function">
    <text evidence="1">Site-specific tyrosine recombinase, which acts by catalyzing the cutting and rejoining of the recombining DNA molecules.</text>
</comment>
<dbReference type="InterPro" id="IPR010998">
    <property type="entry name" value="Integrase_recombinase_N"/>
</dbReference>
<dbReference type="InterPro" id="IPR044068">
    <property type="entry name" value="CB"/>
</dbReference>
<dbReference type="PROSITE" id="PS51898">
    <property type="entry name" value="TYR_RECOMBINASE"/>
    <property type="match status" value="1"/>
</dbReference>
<dbReference type="RefSeq" id="WP_055154952.1">
    <property type="nucleotide sequence ID" value="NZ_CYZU01000059.1"/>
</dbReference>
<dbReference type="InterPro" id="IPR050090">
    <property type="entry name" value="Tyrosine_recombinase_XerCD"/>
</dbReference>
<dbReference type="InterPro" id="IPR002104">
    <property type="entry name" value="Integrase_catalytic"/>
</dbReference>
<evidence type="ECO:0000256" key="4">
    <source>
        <dbReference type="ARBA" id="ARBA00023125"/>
    </source>
</evidence>
<name>A0A174KTX9_9FIRM</name>
<keyword evidence="5" id="KW-0233">DNA recombination</keyword>
<dbReference type="GO" id="GO:0015074">
    <property type="term" value="P:DNA integration"/>
    <property type="evidence" value="ECO:0007669"/>
    <property type="project" value="UniProtKB-KW"/>
</dbReference>
<keyword evidence="4 6" id="KW-0238">DNA-binding</keyword>
<protein>
    <submittedName>
        <fullName evidence="9">Tyrosine recombinase XerD</fullName>
    </submittedName>
</protein>
<dbReference type="SUPFAM" id="SSF56349">
    <property type="entry name" value="DNA breaking-rejoining enzymes"/>
    <property type="match status" value="1"/>
</dbReference>
<evidence type="ECO:0000256" key="5">
    <source>
        <dbReference type="ARBA" id="ARBA00023172"/>
    </source>
</evidence>
<dbReference type="Gene3D" id="1.10.443.10">
    <property type="entry name" value="Intergrase catalytic core"/>
    <property type="match status" value="1"/>
</dbReference>
<evidence type="ECO:0000256" key="3">
    <source>
        <dbReference type="ARBA" id="ARBA00022908"/>
    </source>
</evidence>
<organism evidence="9 10">
    <name type="scientific">Faecalicatena contorta</name>
    <dbReference type="NCBI Taxonomy" id="39482"/>
    <lineage>
        <taxon>Bacteria</taxon>
        <taxon>Bacillati</taxon>
        <taxon>Bacillota</taxon>
        <taxon>Clostridia</taxon>
        <taxon>Lachnospirales</taxon>
        <taxon>Lachnospiraceae</taxon>
        <taxon>Faecalicatena</taxon>
    </lineage>
</organism>
<accession>A0A174KTX9</accession>
<dbReference type="Pfam" id="PF02899">
    <property type="entry name" value="Phage_int_SAM_1"/>
    <property type="match status" value="1"/>
</dbReference>
<dbReference type="Pfam" id="PF00589">
    <property type="entry name" value="Phage_integrase"/>
    <property type="match status" value="1"/>
</dbReference>
<evidence type="ECO:0000256" key="1">
    <source>
        <dbReference type="ARBA" id="ARBA00003283"/>
    </source>
</evidence>
<dbReference type="STRING" id="39482.ERS852491_04345"/>
<gene>
    <name evidence="9" type="primary">xerD_7</name>
    <name evidence="9" type="ORF">ERS852491_04345</name>
</gene>
<dbReference type="OrthoDB" id="9801717at2"/>
<proteinExistence type="inferred from homology"/>
<evidence type="ECO:0000256" key="6">
    <source>
        <dbReference type="PROSITE-ProRule" id="PRU01248"/>
    </source>
</evidence>
<evidence type="ECO:0000259" key="8">
    <source>
        <dbReference type="PROSITE" id="PS51900"/>
    </source>
</evidence>
<dbReference type="GO" id="GO:0006310">
    <property type="term" value="P:DNA recombination"/>
    <property type="evidence" value="ECO:0007669"/>
    <property type="project" value="UniProtKB-KW"/>
</dbReference>
<evidence type="ECO:0000259" key="7">
    <source>
        <dbReference type="PROSITE" id="PS51898"/>
    </source>
</evidence>
<dbReference type="InterPro" id="IPR013762">
    <property type="entry name" value="Integrase-like_cat_sf"/>
</dbReference>
<evidence type="ECO:0000313" key="10">
    <source>
        <dbReference type="Proteomes" id="UP000095544"/>
    </source>
</evidence>
<dbReference type="InterPro" id="IPR004107">
    <property type="entry name" value="Integrase_SAM-like_N"/>
</dbReference>
<feature type="domain" description="Tyr recombinase" evidence="7">
    <location>
        <begin position="103"/>
        <end position="276"/>
    </location>
</feature>
<dbReference type="EMBL" id="CYZU01000059">
    <property type="protein sequence ID" value="CUP12955.1"/>
    <property type="molecule type" value="Genomic_DNA"/>
</dbReference>
<dbReference type="AlphaFoldDB" id="A0A174KTX9"/>
<dbReference type="PANTHER" id="PTHR30349:SF89">
    <property type="entry name" value="INTEGRASE_RECOMBINASE"/>
    <property type="match status" value="1"/>
</dbReference>
<dbReference type="PANTHER" id="PTHR30349">
    <property type="entry name" value="PHAGE INTEGRASE-RELATED"/>
    <property type="match status" value="1"/>
</dbReference>
<reference evidence="9 10" key="1">
    <citation type="submission" date="2015-09" db="EMBL/GenBank/DDBJ databases">
        <authorList>
            <consortium name="Pathogen Informatics"/>
        </authorList>
    </citation>
    <scope>NUCLEOTIDE SEQUENCE [LARGE SCALE GENOMIC DNA]</scope>
    <source>
        <strain evidence="9 10">2789STDY5834876</strain>
    </source>
</reference>
<feature type="domain" description="Core-binding (CB)" evidence="8">
    <location>
        <begin position="5"/>
        <end position="85"/>
    </location>
</feature>
<keyword evidence="3" id="KW-0229">DNA integration</keyword>
<evidence type="ECO:0000313" key="9">
    <source>
        <dbReference type="EMBL" id="CUP12955.1"/>
    </source>
</evidence>
<dbReference type="InterPro" id="IPR011010">
    <property type="entry name" value="DNA_brk_join_enz"/>
</dbReference>
<sequence length="286" mass="33708">MKRMILDLKIMEEYKAYLYDEERSKATIEKYMRDITHFYKYLPEGNKQITKEVLVRYKNSLSDQYKISSINSMIVALNGLLEFMKLSNLKLKLYRVQSSVFYEEDKELTKNEYKRLLDTALRGGNIRLYMLLQTICGTGIRVSEHRYITVESLKNGKAIVHNKGKVRVIFIPMKLIKMLKDYCMKENINRGPVFITRNGKPMDRSNIWNAMKKLCKEAKVCENKVFPHNLRHLFALTYYRMQKDVVRLADILGHASIETTRTYTTTTGKECKRWLSKMDLVVSSYT</sequence>
<dbReference type="PROSITE" id="PS51900">
    <property type="entry name" value="CB"/>
    <property type="match status" value="1"/>
</dbReference>
<dbReference type="Gene3D" id="1.10.150.130">
    <property type="match status" value="1"/>
</dbReference>
<evidence type="ECO:0000256" key="2">
    <source>
        <dbReference type="ARBA" id="ARBA00008857"/>
    </source>
</evidence>